<proteinExistence type="predicted"/>
<dbReference type="AlphaFoldDB" id="A0AAV1KR43"/>
<evidence type="ECO:0000313" key="3">
    <source>
        <dbReference type="EMBL" id="CAK1582510.1"/>
    </source>
</evidence>
<reference evidence="4 5" key="1">
    <citation type="submission" date="2023-11" db="EMBL/GenBank/DDBJ databases">
        <authorList>
            <person name="Hedman E."/>
            <person name="Englund M."/>
            <person name="Stromberg M."/>
            <person name="Nyberg Akerstrom W."/>
            <person name="Nylinder S."/>
            <person name="Jareborg N."/>
            <person name="Kallberg Y."/>
            <person name="Kronander E."/>
        </authorList>
    </citation>
    <scope>NUCLEOTIDE SEQUENCE [LARGE SCALE GENOMIC DNA]</scope>
</reference>
<accession>A0AAV1KR43</accession>
<evidence type="ECO:0000259" key="2">
    <source>
        <dbReference type="Pfam" id="PF13843"/>
    </source>
</evidence>
<dbReference type="InterPro" id="IPR029526">
    <property type="entry name" value="PGBD"/>
</dbReference>
<protein>
    <recommendedName>
        <fullName evidence="2">PiggyBac transposable element-derived protein domain-containing protein</fullName>
    </recommendedName>
</protein>
<evidence type="ECO:0000256" key="1">
    <source>
        <dbReference type="SAM" id="MobiDB-lite"/>
    </source>
</evidence>
<dbReference type="Proteomes" id="UP001314205">
    <property type="component" value="Unassembled WGS sequence"/>
</dbReference>
<comment type="caution">
    <text evidence="4">The sequence shown here is derived from an EMBL/GenBank/DDBJ whole genome shotgun (WGS) entry which is preliminary data.</text>
</comment>
<evidence type="ECO:0000313" key="4">
    <source>
        <dbReference type="EMBL" id="CAK1585240.1"/>
    </source>
</evidence>
<dbReference type="PANTHER" id="PTHR47272">
    <property type="entry name" value="DDE_TNP_1_7 DOMAIN-CONTAINING PROTEIN"/>
    <property type="match status" value="1"/>
</dbReference>
<dbReference type="PANTHER" id="PTHR47272:SF2">
    <property type="entry name" value="PIGGYBAC TRANSPOSABLE ELEMENT-DERIVED PROTEIN 3-LIKE"/>
    <property type="match status" value="1"/>
</dbReference>
<organism evidence="4 5">
    <name type="scientific">Parnassius mnemosyne</name>
    <name type="common">clouded apollo</name>
    <dbReference type="NCBI Taxonomy" id="213953"/>
    <lineage>
        <taxon>Eukaryota</taxon>
        <taxon>Metazoa</taxon>
        <taxon>Ecdysozoa</taxon>
        <taxon>Arthropoda</taxon>
        <taxon>Hexapoda</taxon>
        <taxon>Insecta</taxon>
        <taxon>Pterygota</taxon>
        <taxon>Neoptera</taxon>
        <taxon>Endopterygota</taxon>
        <taxon>Lepidoptera</taxon>
        <taxon>Glossata</taxon>
        <taxon>Ditrysia</taxon>
        <taxon>Papilionoidea</taxon>
        <taxon>Papilionidae</taxon>
        <taxon>Parnassiinae</taxon>
        <taxon>Parnassini</taxon>
        <taxon>Parnassius</taxon>
        <taxon>Driopa</taxon>
    </lineage>
</organism>
<keyword evidence="5" id="KW-1185">Reference proteome</keyword>
<sequence>MFSRDAIRALEEGCLSDLELSSDDEGPVGPASERELRCVRVGADVISRNQREIFTPALDGDDEDAGSSWVEMSDNFLPEVPSASEDTLLQNITPKHSIRWRHKEIVNTISPAWFPPISIDPRVESLVDYYNRYVPKQLFQVMAEMTNLYATYSNKVRFKPTTANEIEILFGLHLATGIFGYLCLKMYWETNISIPLFTENMARDRFFELRNNLHLVENTAIPGNSKDVFIKVRPIFDAVRKRCLDLPLEKNLCVDEQIIPFTGKHIAKQYIKGKPCPWGLKIFFLCGKHGQAYDFILYQSSSPELDNNLTKKIGYGAAVVLHLTKRIGESKGHQLYFDNYFSSYHLLQILKQRGIMAAGTIRINRFVKPSLLSDKEMNKKPRGFAQEITSYDEDVTVVKWLDNKITHLASNFVGIGEKDLVKRWCKKDKHFIEVERPEVVRKYNHAMGVVDLLDQLMSYYRTFIKSKKWTLRMIFHASDLAVVQAYREYQVDNEALSIPKNKQLTLLHFRRRLAESLVLQNKISMGKRGRPSSGSPTLQIVSRRPGETRPEAEITRDGFGHFPAHDEGLGTRCKMMGCKGRTRIKCIKCKVHLCLTKDKNCFLAFHT</sequence>
<name>A0AAV1KR43_9NEOP</name>
<evidence type="ECO:0000313" key="5">
    <source>
        <dbReference type="Proteomes" id="UP001314205"/>
    </source>
</evidence>
<feature type="region of interest" description="Disordered" evidence="1">
    <location>
        <begin position="525"/>
        <end position="551"/>
    </location>
</feature>
<dbReference type="Pfam" id="PF13843">
    <property type="entry name" value="DDE_Tnp_1_7"/>
    <property type="match status" value="1"/>
</dbReference>
<feature type="domain" description="PiggyBac transposable element-derived protein" evidence="2">
    <location>
        <begin position="127"/>
        <end position="486"/>
    </location>
</feature>
<dbReference type="EMBL" id="CAVLGL010000046">
    <property type="protein sequence ID" value="CAK1582510.1"/>
    <property type="molecule type" value="Genomic_DNA"/>
</dbReference>
<dbReference type="EMBL" id="CAVLGL010000079">
    <property type="protein sequence ID" value="CAK1585240.1"/>
    <property type="molecule type" value="Genomic_DNA"/>
</dbReference>
<gene>
    <name evidence="3" type="ORF">PARMNEM_LOCUS4026</name>
    <name evidence="4" type="ORF">PARMNEM_LOCUS6358</name>
</gene>